<keyword evidence="11" id="KW-1133">Transmembrane helix</keyword>
<dbReference type="Gene3D" id="1.10.630.10">
    <property type="entry name" value="Cytochrome P450"/>
    <property type="match status" value="1"/>
</dbReference>
<dbReference type="GO" id="GO:0016705">
    <property type="term" value="F:oxidoreductase activity, acting on paired donors, with incorporation or reduction of molecular oxygen"/>
    <property type="evidence" value="ECO:0007669"/>
    <property type="project" value="InterPro"/>
</dbReference>
<evidence type="ECO:0000256" key="9">
    <source>
        <dbReference type="PIRSR" id="PIRSR602403-1"/>
    </source>
</evidence>
<gene>
    <name evidence="12" type="ORF">CBYS24578_00011089</name>
</gene>
<dbReference type="GO" id="GO:0016020">
    <property type="term" value="C:membrane"/>
    <property type="evidence" value="ECO:0007669"/>
    <property type="project" value="UniProtKB-SubCell"/>
</dbReference>
<dbReference type="Proteomes" id="UP000754883">
    <property type="component" value="Unassembled WGS sequence"/>
</dbReference>
<keyword evidence="11" id="KW-0472">Membrane</keyword>
<evidence type="ECO:0000256" key="3">
    <source>
        <dbReference type="ARBA" id="ARBA00010617"/>
    </source>
</evidence>
<evidence type="ECO:0000256" key="4">
    <source>
        <dbReference type="ARBA" id="ARBA00022617"/>
    </source>
</evidence>
<evidence type="ECO:0000256" key="10">
    <source>
        <dbReference type="RuleBase" id="RU000461"/>
    </source>
</evidence>
<dbReference type="GO" id="GO:0020037">
    <property type="term" value="F:heme binding"/>
    <property type="evidence" value="ECO:0007669"/>
    <property type="project" value="InterPro"/>
</dbReference>
<sequence>MFSTLLQSVYSYFWLLPLTGVAYFGVSALLPGKKHANFPSVGSWDGLIPAFIHNVIFALSAASLLKRGHEKLISNNEAIIILPHALLKELAGLPVTVASPQRALERDLLGQYTGVSLLVESQLHHSIMQRRLTPRIPLLIPRIERTVARAFEKHFPNADEWVEIQPSKILGPILAKVAAEALVGPEFSHDPTWVDISTHYTEAVSYFGAGLTLALVPEVFATAAALRILPTWMQEAVAPLLPTLRAVRRYLAQAKRLLSPRISDLIKKNDVSHHTDDSPDETNMLAWLAGQAKGKDRDPDAIAQALVLLSLASVHTTLLRVVGVLYDVTAAGQDLRRELLDEIYMAAMADGGWGPDSYGRLRKMDSVMRESQRLSPPTVIGMKRVFVRAHTFADGTHVPAGAYACMAIHAIENDAAHTPDADRFDGLRSFRTWEEEREKQMAGKSKASAINSSSGNPFLFETPTPTSLNFGYGRTACPGRFFASHAIKMVLVKLFGDYEFRFLPGSGRPPNVMAHEFMFTSPDQKILVRRSRKALCPF</sequence>
<dbReference type="AlphaFoldDB" id="A0A9N9Y0P8"/>
<evidence type="ECO:0000256" key="6">
    <source>
        <dbReference type="ARBA" id="ARBA00023002"/>
    </source>
</evidence>
<protein>
    <recommendedName>
        <fullName evidence="14">Cytochrome P450</fullName>
    </recommendedName>
</protein>
<feature type="binding site" description="axial binding residue" evidence="9">
    <location>
        <position position="477"/>
    </location>
    <ligand>
        <name>heme</name>
        <dbReference type="ChEBI" id="CHEBI:30413"/>
    </ligand>
    <ligandPart>
        <name>Fe</name>
        <dbReference type="ChEBI" id="CHEBI:18248"/>
    </ligandPart>
</feature>
<dbReference type="InterPro" id="IPR002403">
    <property type="entry name" value="Cyt_P450_E_grp-IV"/>
</dbReference>
<evidence type="ECO:0000256" key="2">
    <source>
        <dbReference type="ARBA" id="ARBA00004167"/>
    </source>
</evidence>
<dbReference type="GO" id="GO:0004497">
    <property type="term" value="F:monooxygenase activity"/>
    <property type="evidence" value="ECO:0007669"/>
    <property type="project" value="UniProtKB-KW"/>
</dbReference>
<name>A0A9N9Y0P8_9HYPO</name>
<accession>A0A9N9Y0P8</accession>
<keyword evidence="6 10" id="KW-0560">Oxidoreductase</keyword>
<comment type="caution">
    <text evidence="12">The sequence shown here is derived from an EMBL/GenBank/DDBJ whole genome shotgun (WGS) entry which is preliminary data.</text>
</comment>
<feature type="transmembrane region" description="Helical" evidence="11">
    <location>
        <begin position="44"/>
        <end position="65"/>
    </location>
</feature>
<keyword evidence="4 9" id="KW-0349">Heme</keyword>
<dbReference type="SUPFAM" id="SSF48264">
    <property type="entry name" value="Cytochrome P450"/>
    <property type="match status" value="1"/>
</dbReference>
<dbReference type="OrthoDB" id="1844152at2759"/>
<dbReference type="InterPro" id="IPR017972">
    <property type="entry name" value="Cyt_P450_CS"/>
</dbReference>
<evidence type="ECO:0000256" key="7">
    <source>
        <dbReference type="ARBA" id="ARBA00023004"/>
    </source>
</evidence>
<proteinExistence type="inferred from homology"/>
<evidence type="ECO:0000256" key="1">
    <source>
        <dbReference type="ARBA" id="ARBA00001971"/>
    </source>
</evidence>
<dbReference type="InterPro" id="IPR036396">
    <property type="entry name" value="Cyt_P450_sf"/>
</dbReference>
<evidence type="ECO:0000313" key="13">
    <source>
        <dbReference type="Proteomes" id="UP000754883"/>
    </source>
</evidence>
<evidence type="ECO:0000256" key="5">
    <source>
        <dbReference type="ARBA" id="ARBA00022723"/>
    </source>
</evidence>
<keyword evidence="13" id="KW-1185">Reference proteome</keyword>
<keyword evidence="7 9" id="KW-0408">Iron</keyword>
<dbReference type="Pfam" id="PF00067">
    <property type="entry name" value="p450"/>
    <property type="match status" value="1"/>
</dbReference>
<keyword evidence="11" id="KW-0812">Transmembrane</keyword>
<keyword evidence="5 9" id="KW-0479">Metal-binding</keyword>
<comment type="subcellular location">
    <subcellularLocation>
        <location evidence="2">Membrane</location>
        <topology evidence="2">Single-pass membrane protein</topology>
    </subcellularLocation>
</comment>
<dbReference type="InterPro" id="IPR001128">
    <property type="entry name" value="Cyt_P450"/>
</dbReference>
<comment type="similarity">
    <text evidence="3 10">Belongs to the cytochrome P450 family.</text>
</comment>
<keyword evidence="8 10" id="KW-0503">Monooxygenase</keyword>
<feature type="transmembrane region" description="Helical" evidence="11">
    <location>
        <begin position="12"/>
        <end position="32"/>
    </location>
</feature>
<organism evidence="12 13">
    <name type="scientific">Clonostachys byssicola</name>
    <dbReference type="NCBI Taxonomy" id="160290"/>
    <lineage>
        <taxon>Eukaryota</taxon>
        <taxon>Fungi</taxon>
        <taxon>Dikarya</taxon>
        <taxon>Ascomycota</taxon>
        <taxon>Pezizomycotina</taxon>
        <taxon>Sordariomycetes</taxon>
        <taxon>Hypocreomycetidae</taxon>
        <taxon>Hypocreales</taxon>
        <taxon>Bionectriaceae</taxon>
        <taxon>Clonostachys</taxon>
    </lineage>
</organism>
<evidence type="ECO:0000256" key="8">
    <source>
        <dbReference type="ARBA" id="ARBA00023033"/>
    </source>
</evidence>
<dbReference type="PROSITE" id="PS00086">
    <property type="entry name" value="CYTOCHROME_P450"/>
    <property type="match status" value="1"/>
</dbReference>
<dbReference type="CDD" id="cd11041">
    <property type="entry name" value="CYP503A1-like"/>
    <property type="match status" value="1"/>
</dbReference>
<evidence type="ECO:0008006" key="14">
    <source>
        <dbReference type="Google" id="ProtNLM"/>
    </source>
</evidence>
<dbReference type="PANTHER" id="PTHR46206">
    <property type="entry name" value="CYTOCHROME P450"/>
    <property type="match status" value="1"/>
</dbReference>
<dbReference type="EMBL" id="CABFNO020001350">
    <property type="protein sequence ID" value="CAG9982816.1"/>
    <property type="molecule type" value="Genomic_DNA"/>
</dbReference>
<evidence type="ECO:0000313" key="12">
    <source>
        <dbReference type="EMBL" id="CAG9982816.1"/>
    </source>
</evidence>
<dbReference type="PRINTS" id="PR00465">
    <property type="entry name" value="EP450IV"/>
</dbReference>
<dbReference type="PANTHER" id="PTHR46206:SF6">
    <property type="entry name" value="CYTOCHROME P450 MONOOXYGENASE AN1598-RELATED"/>
    <property type="match status" value="1"/>
</dbReference>
<reference evidence="12" key="1">
    <citation type="submission" date="2021-10" db="EMBL/GenBank/DDBJ databases">
        <authorList>
            <person name="Piombo E."/>
        </authorList>
    </citation>
    <scope>NUCLEOTIDE SEQUENCE</scope>
</reference>
<dbReference type="GO" id="GO:0005506">
    <property type="term" value="F:iron ion binding"/>
    <property type="evidence" value="ECO:0007669"/>
    <property type="project" value="InterPro"/>
</dbReference>
<evidence type="ECO:0000256" key="11">
    <source>
        <dbReference type="SAM" id="Phobius"/>
    </source>
</evidence>
<comment type="cofactor">
    <cofactor evidence="1 9">
        <name>heme</name>
        <dbReference type="ChEBI" id="CHEBI:30413"/>
    </cofactor>
</comment>